<dbReference type="AlphaFoldDB" id="A0A246RJH2"/>
<evidence type="ECO:0000313" key="4">
    <source>
        <dbReference type="Proteomes" id="UP000197174"/>
    </source>
</evidence>
<dbReference type="Proteomes" id="UP000197174">
    <property type="component" value="Unassembled WGS sequence"/>
</dbReference>
<dbReference type="EMBL" id="MZMV01000033">
    <property type="protein sequence ID" value="OWV04705.1"/>
    <property type="molecule type" value="Genomic_DNA"/>
</dbReference>
<gene>
    <name evidence="3" type="ORF">B5D80_19620</name>
</gene>
<feature type="region of interest" description="Disordered" evidence="1">
    <location>
        <begin position="309"/>
        <end position="331"/>
    </location>
</feature>
<evidence type="ECO:0000256" key="1">
    <source>
        <dbReference type="SAM" id="MobiDB-lite"/>
    </source>
</evidence>
<proteinExistence type="predicted"/>
<dbReference type="InterPro" id="IPR009492">
    <property type="entry name" value="TniQ"/>
</dbReference>
<sequence>MTPAAGGGPRLRRLPCRVAPVPDETLESYLCRLAVGNHLARDLLVEHLSTTGRRGRRRLHLIPLQALAAVTGFTETRLAHALPEVRQHEPHLRTRTLIGRVLPVHPNQQRPWCRRCAAGRGITGPVTIWARCDYAVCLRHRLWVGRGVHHGDDQLGIADFPDITHAQVRLRRLIRRHGYPRVRHHFLNAYDIQHELSRNPFAMTPANDRLRRLHAREHTQFLPWAYVYAAQFPEVVTVLAVISSPFWRRAAISLDGAERERFFDEMSRRTEPHPVGHTRALHSWIYHQRRPPLPDDPDGERLLRPRYIGATGVIPPPEPSAEARAADHARQ</sequence>
<evidence type="ECO:0000313" key="3">
    <source>
        <dbReference type="EMBL" id="OWV04705.1"/>
    </source>
</evidence>
<dbReference type="RefSeq" id="WP_088645351.1">
    <property type="nucleotide sequence ID" value="NZ_MZMV01000033.1"/>
</dbReference>
<dbReference type="OrthoDB" id="4508519at2"/>
<comment type="caution">
    <text evidence="3">The sequence shown here is derived from an EMBL/GenBank/DDBJ whole genome shotgun (WGS) entry which is preliminary data.</text>
</comment>
<protein>
    <recommendedName>
        <fullName evidence="2">TniQ domain-containing protein</fullName>
    </recommendedName>
</protein>
<accession>A0A246RJH2</accession>
<feature type="domain" description="TniQ" evidence="2">
    <location>
        <begin position="15"/>
        <end position="142"/>
    </location>
</feature>
<reference evidence="3 4" key="1">
    <citation type="submission" date="2017-03" db="EMBL/GenBank/DDBJ databases">
        <title>Whole genome sequence of Micromonospora wenchangensis, isolated from mangrove soil.</title>
        <authorList>
            <person name="Yang H."/>
        </authorList>
    </citation>
    <scope>NUCLEOTIDE SEQUENCE [LARGE SCALE GENOMIC DNA]</scope>
    <source>
        <strain evidence="3 4">CCTCC AA 2012002</strain>
    </source>
</reference>
<dbReference type="Pfam" id="PF06527">
    <property type="entry name" value="TniQ"/>
    <property type="match status" value="1"/>
</dbReference>
<organism evidence="3 4">
    <name type="scientific">Micromonospora wenchangensis</name>
    <dbReference type="NCBI Taxonomy" id="1185415"/>
    <lineage>
        <taxon>Bacteria</taxon>
        <taxon>Bacillati</taxon>
        <taxon>Actinomycetota</taxon>
        <taxon>Actinomycetes</taxon>
        <taxon>Micromonosporales</taxon>
        <taxon>Micromonosporaceae</taxon>
        <taxon>Micromonospora</taxon>
    </lineage>
</organism>
<evidence type="ECO:0000259" key="2">
    <source>
        <dbReference type="Pfam" id="PF06527"/>
    </source>
</evidence>
<name>A0A246RJH2_9ACTN</name>
<keyword evidence="4" id="KW-1185">Reference proteome</keyword>